<gene>
    <name evidence="7" type="ORF">A3Q29_09010</name>
</gene>
<accession>A0A1S1HN18</accession>
<dbReference type="Pfam" id="PF13515">
    <property type="entry name" value="FUSC_2"/>
    <property type="match status" value="1"/>
</dbReference>
<dbReference type="GO" id="GO:0016020">
    <property type="term" value="C:membrane"/>
    <property type="evidence" value="ECO:0007669"/>
    <property type="project" value="UniProtKB-SubCell"/>
</dbReference>
<evidence type="ECO:0000256" key="5">
    <source>
        <dbReference type="SAM" id="Phobius"/>
    </source>
</evidence>
<keyword evidence="4 5" id="KW-0472">Membrane</keyword>
<feature type="transmembrane region" description="Helical" evidence="5">
    <location>
        <begin position="127"/>
        <end position="149"/>
    </location>
</feature>
<feature type="domain" description="Integral membrane bound transporter" evidence="6">
    <location>
        <begin position="182"/>
        <end position="303"/>
    </location>
</feature>
<evidence type="ECO:0000256" key="4">
    <source>
        <dbReference type="ARBA" id="ARBA00023136"/>
    </source>
</evidence>
<dbReference type="InterPro" id="IPR049453">
    <property type="entry name" value="Memb_transporter_dom"/>
</dbReference>
<feature type="transmembrane region" description="Helical" evidence="5">
    <location>
        <begin position="261"/>
        <end position="279"/>
    </location>
</feature>
<evidence type="ECO:0000313" key="8">
    <source>
        <dbReference type="Proteomes" id="UP000179588"/>
    </source>
</evidence>
<dbReference type="RefSeq" id="WP_070929590.1">
    <property type="nucleotide sequence ID" value="NZ_VAUE01000006.1"/>
</dbReference>
<sequence>MLISKIRRAFILSLWVIAPWIIGIIFQQAMFGLLMSFGGYLLVVSFPKLPQKKSLFVLLQGACIISIFASIGVSIPLGSLLFFLFSAIAAYLQGYSELRATYLRLPIALGVLAYFLSIGQIPTQGALFYAIAFSAGTFWGVVVNFMMLPREIKTISPVKVEMNQPSVQRFSIAIVLVALIGSAIATVIPSLHPCWLPAAGLRVMKAERTATWVRLKQRGAGTLLGAIVGGLILGLYDTPWLHVSLVGLLLFAMLMIGAKRYGYWTFCLTAIALTFNLAPNAGPITLAIDRSMLTILALAIAITMLLLLPKSVIPSSNNNPH</sequence>
<evidence type="ECO:0000256" key="1">
    <source>
        <dbReference type="ARBA" id="ARBA00004141"/>
    </source>
</evidence>
<evidence type="ECO:0000256" key="3">
    <source>
        <dbReference type="ARBA" id="ARBA00022989"/>
    </source>
</evidence>
<keyword evidence="8" id="KW-1185">Reference proteome</keyword>
<feature type="transmembrane region" description="Helical" evidence="5">
    <location>
        <begin position="291"/>
        <end position="308"/>
    </location>
</feature>
<comment type="subcellular location">
    <subcellularLocation>
        <location evidence="1">Membrane</location>
        <topology evidence="1">Multi-pass membrane protein</topology>
    </subcellularLocation>
</comment>
<dbReference type="EMBL" id="LVIE01000212">
    <property type="protein sequence ID" value="OHT22643.1"/>
    <property type="molecule type" value="Genomic_DNA"/>
</dbReference>
<reference evidence="7 8" key="1">
    <citation type="submission" date="2016-03" db="EMBL/GenBank/DDBJ databases">
        <title>Genome sequence of Providencia stuartii strain, isolated from the salivary glands of larval Lucilia sericata.</title>
        <authorList>
            <person name="Yuan Y."/>
            <person name="Zhang Y."/>
            <person name="Fu S."/>
            <person name="Crippen T.L."/>
            <person name="Visi D."/>
            <person name="Benbow M.E."/>
            <person name="Allen M."/>
            <person name="Tomberlin J.K."/>
            <person name="Sze S.-H."/>
            <person name="Tarone A.M."/>
        </authorList>
    </citation>
    <scope>NUCLEOTIDE SEQUENCE [LARGE SCALE GENOMIC DNA]</scope>
    <source>
        <strain evidence="7 8">Crippen</strain>
    </source>
</reference>
<evidence type="ECO:0000313" key="7">
    <source>
        <dbReference type="EMBL" id="OHT22643.1"/>
    </source>
</evidence>
<dbReference type="Proteomes" id="UP000179588">
    <property type="component" value="Unassembled WGS sequence"/>
</dbReference>
<feature type="transmembrane region" description="Helical" evidence="5">
    <location>
        <begin position="12"/>
        <end position="37"/>
    </location>
</feature>
<feature type="transmembrane region" description="Helical" evidence="5">
    <location>
        <begin position="57"/>
        <end position="90"/>
    </location>
</feature>
<organism evidence="7 8">
    <name type="scientific">Providencia stuartii</name>
    <dbReference type="NCBI Taxonomy" id="588"/>
    <lineage>
        <taxon>Bacteria</taxon>
        <taxon>Pseudomonadati</taxon>
        <taxon>Pseudomonadota</taxon>
        <taxon>Gammaproteobacteria</taxon>
        <taxon>Enterobacterales</taxon>
        <taxon>Morganellaceae</taxon>
        <taxon>Providencia</taxon>
    </lineage>
</organism>
<feature type="transmembrane region" description="Helical" evidence="5">
    <location>
        <begin position="239"/>
        <end position="256"/>
    </location>
</feature>
<name>A0A1S1HN18_PROST</name>
<protein>
    <recommendedName>
        <fullName evidence="6">Integral membrane bound transporter domain-containing protein</fullName>
    </recommendedName>
</protein>
<evidence type="ECO:0000259" key="6">
    <source>
        <dbReference type="Pfam" id="PF13515"/>
    </source>
</evidence>
<proteinExistence type="predicted"/>
<keyword evidence="2 5" id="KW-0812">Transmembrane</keyword>
<dbReference type="AlphaFoldDB" id="A0A1S1HN18"/>
<comment type="caution">
    <text evidence="7">The sequence shown here is derived from an EMBL/GenBank/DDBJ whole genome shotgun (WGS) entry which is preliminary data.</text>
</comment>
<dbReference type="OrthoDB" id="6466792at2"/>
<feature type="transmembrane region" description="Helical" evidence="5">
    <location>
        <begin position="102"/>
        <end position="121"/>
    </location>
</feature>
<feature type="transmembrane region" description="Helical" evidence="5">
    <location>
        <begin position="170"/>
        <end position="191"/>
    </location>
</feature>
<evidence type="ECO:0000256" key="2">
    <source>
        <dbReference type="ARBA" id="ARBA00022692"/>
    </source>
</evidence>
<keyword evidence="3 5" id="KW-1133">Transmembrane helix</keyword>